<comment type="catalytic activity">
    <reaction evidence="10 11">
        <text>an acyl-CoA + a 1,2-diacyl-sn-glycerol = a triacyl-sn-glycerol + CoA</text>
        <dbReference type="Rhea" id="RHEA:10868"/>
        <dbReference type="ChEBI" id="CHEBI:17815"/>
        <dbReference type="ChEBI" id="CHEBI:57287"/>
        <dbReference type="ChEBI" id="CHEBI:58342"/>
        <dbReference type="ChEBI" id="CHEBI:64615"/>
        <dbReference type="EC" id="2.3.1.20"/>
    </reaction>
</comment>
<dbReference type="PANTHER" id="PTHR31650:SF1">
    <property type="entry name" value="WAX ESTER SYNTHASE_DIACYLGLYCEROL ACYLTRANSFERASE 4-RELATED"/>
    <property type="match status" value="1"/>
</dbReference>
<evidence type="ECO:0000256" key="1">
    <source>
        <dbReference type="ARBA" id="ARBA00004771"/>
    </source>
</evidence>
<evidence type="ECO:0000256" key="3">
    <source>
        <dbReference type="ARBA" id="ARBA00009587"/>
    </source>
</evidence>
<evidence type="ECO:0000259" key="14">
    <source>
        <dbReference type="Pfam" id="PF06974"/>
    </source>
</evidence>
<feature type="compositionally biased region" description="Low complexity" evidence="12">
    <location>
        <begin position="194"/>
        <end position="210"/>
    </location>
</feature>
<feature type="domain" description="O-acyltransferase WSD1 C-terminal" evidence="14">
    <location>
        <begin position="325"/>
        <end position="470"/>
    </location>
</feature>
<dbReference type="InterPro" id="IPR009721">
    <property type="entry name" value="O-acyltransferase_WSD1_C"/>
</dbReference>
<keyword evidence="5 11" id="KW-0444">Lipid biosynthesis</keyword>
<name>A0ABU4VIW4_9ACTN</name>
<evidence type="ECO:0000256" key="7">
    <source>
        <dbReference type="ARBA" id="ARBA00022798"/>
    </source>
</evidence>
<keyword evidence="9 11" id="KW-0012">Acyltransferase</keyword>
<evidence type="ECO:0000256" key="2">
    <source>
        <dbReference type="ARBA" id="ARBA00005189"/>
    </source>
</evidence>
<dbReference type="RefSeq" id="WP_319953933.1">
    <property type="nucleotide sequence ID" value="NZ_JAXAVX010000003.1"/>
</dbReference>
<sequence>MRMISALDGAWLLVESRDTPMHVGALLELTLPEDAPPDYLRRQLARMRAQRQLAAPWNLRPVEAPILGARLPLMREVRDVDLDYHVRHSALPNPGSQRELGILVSRIHGNPLDFHRPLWEVHVIEGLEGNRWAMYAKIHHSLIDGVSGMRLILKALSTSADDPDTPPIWTVGPRRARRPRVAGDDGPAAPPRDAPAAGRGPGSALARTGRQARGGLRALRGLTGAAGELTRAAFSGGALQAPFRAPSSALGGTIGGSRRFATQQYELEQLKELARAGGCTVNDVCLYLCGTALRRYLSEHAQLPRRSLTVGFPVSLRSADDDRVGTAIGTLVADLATNVGDPLERLEAIRASTAAAKEHLQAMPAEALSSQTVVVNGPFILGLVAGLKGRTPRPFNMLLSNVPGPAEPLYFAGSRLDAIFPVSLVFHGAALNVTCISYAGTMNFGLIGARDTLPHLQRLAVYLGEALDELTGILLGEGASAGR</sequence>
<reference evidence="15 16" key="1">
    <citation type="submission" date="2023-11" db="EMBL/GenBank/DDBJ databases">
        <authorList>
            <person name="Xu M."/>
            <person name="Jiang T."/>
        </authorList>
    </citation>
    <scope>NUCLEOTIDE SEQUENCE [LARGE SCALE GENOMIC DNA]</scope>
    <source>
        <strain evidence="15 16">SD</strain>
    </source>
</reference>
<dbReference type="Pfam" id="PF06974">
    <property type="entry name" value="WS_DGAT_C"/>
    <property type="match status" value="1"/>
</dbReference>
<dbReference type="EMBL" id="JAXAVX010000003">
    <property type="protein sequence ID" value="MDX8151781.1"/>
    <property type="molecule type" value="Genomic_DNA"/>
</dbReference>
<keyword evidence="8 11" id="KW-0443">Lipid metabolism</keyword>
<feature type="region of interest" description="Disordered" evidence="12">
    <location>
        <begin position="161"/>
        <end position="210"/>
    </location>
</feature>
<comment type="similarity">
    <text evidence="3 11">Belongs to the long-chain O-acyltransferase family.</text>
</comment>
<evidence type="ECO:0000256" key="9">
    <source>
        <dbReference type="ARBA" id="ARBA00023315"/>
    </source>
</evidence>
<comment type="pathway">
    <text evidence="1 11">Glycerolipid metabolism; triacylglycerol biosynthesis.</text>
</comment>
<dbReference type="InterPro" id="IPR023213">
    <property type="entry name" value="CAT-like_dom_sf"/>
</dbReference>
<keyword evidence="16" id="KW-1185">Reference proteome</keyword>
<dbReference type="PANTHER" id="PTHR31650">
    <property type="entry name" value="O-ACYLTRANSFERASE (WSD1-LIKE) FAMILY PROTEIN"/>
    <property type="match status" value="1"/>
</dbReference>
<evidence type="ECO:0000256" key="5">
    <source>
        <dbReference type="ARBA" id="ARBA00022516"/>
    </source>
</evidence>
<dbReference type="Gene3D" id="3.30.559.10">
    <property type="entry name" value="Chloramphenicol acetyltransferase-like domain"/>
    <property type="match status" value="1"/>
</dbReference>
<dbReference type="InterPro" id="IPR004255">
    <property type="entry name" value="O-acyltransferase_WSD1_N"/>
</dbReference>
<evidence type="ECO:0000256" key="12">
    <source>
        <dbReference type="SAM" id="MobiDB-lite"/>
    </source>
</evidence>
<evidence type="ECO:0000256" key="11">
    <source>
        <dbReference type="RuleBase" id="RU361241"/>
    </source>
</evidence>
<gene>
    <name evidence="15" type="ORF">SK069_09265</name>
</gene>
<keyword evidence="7 11" id="KW-0319">Glycerol metabolism</keyword>
<evidence type="ECO:0000313" key="16">
    <source>
        <dbReference type="Proteomes" id="UP001277761"/>
    </source>
</evidence>
<dbReference type="SUPFAM" id="SSF52777">
    <property type="entry name" value="CoA-dependent acyltransferases"/>
    <property type="match status" value="2"/>
</dbReference>
<organism evidence="15 16">
    <name type="scientific">Patulibacter brassicae</name>
    <dbReference type="NCBI Taxonomy" id="1705717"/>
    <lineage>
        <taxon>Bacteria</taxon>
        <taxon>Bacillati</taxon>
        <taxon>Actinomycetota</taxon>
        <taxon>Thermoleophilia</taxon>
        <taxon>Solirubrobacterales</taxon>
        <taxon>Patulibacteraceae</taxon>
        <taxon>Patulibacter</taxon>
    </lineage>
</organism>
<dbReference type="EC" id="2.3.1.20" evidence="4 11"/>
<evidence type="ECO:0000259" key="13">
    <source>
        <dbReference type="Pfam" id="PF03007"/>
    </source>
</evidence>
<comment type="pathway">
    <text evidence="2">Lipid metabolism.</text>
</comment>
<accession>A0ABU4VIW4</accession>
<evidence type="ECO:0000256" key="4">
    <source>
        <dbReference type="ARBA" id="ARBA00013244"/>
    </source>
</evidence>
<feature type="domain" description="O-acyltransferase WSD1-like N-terminal" evidence="13">
    <location>
        <begin position="5"/>
        <end position="284"/>
    </location>
</feature>
<evidence type="ECO:0000256" key="8">
    <source>
        <dbReference type="ARBA" id="ARBA00023098"/>
    </source>
</evidence>
<dbReference type="Pfam" id="PF03007">
    <property type="entry name" value="WS_DGAT_cat"/>
    <property type="match status" value="1"/>
</dbReference>
<proteinExistence type="inferred from homology"/>
<dbReference type="InterPro" id="IPR045034">
    <property type="entry name" value="O-acyltransferase_WSD1-like"/>
</dbReference>
<evidence type="ECO:0000313" key="15">
    <source>
        <dbReference type="EMBL" id="MDX8151781.1"/>
    </source>
</evidence>
<dbReference type="GO" id="GO:0016746">
    <property type="term" value="F:acyltransferase activity"/>
    <property type="evidence" value="ECO:0007669"/>
    <property type="project" value="UniProtKB-KW"/>
</dbReference>
<dbReference type="Gene3D" id="3.30.559.30">
    <property type="entry name" value="Nonribosomal peptide synthetase, condensation domain"/>
    <property type="match status" value="1"/>
</dbReference>
<protein>
    <recommendedName>
        <fullName evidence="4 11">Diacylglycerol O-acyltransferase</fullName>
        <ecNumber evidence="4 11">2.3.1.20</ecNumber>
    </recommendedName>
</protein>
<comment type="caution">
    <text evidence="15">The sequence shown here is derived from an EMBL/GenBank/DDBJ whole genome shotgun (WGS) entry which is preliminary data.</text>
</comment>
<evidence type="ECO:0000256" key="10">
    <source>
        <dbReference type="ARBA" id="ARBA00048109"/>
    </source>
</evidence>
<keyword evidence="6 11" id="KW-0808">Transferase</keyword>
<dbReference type="Proteomes" id="UP001277761">
    <property type="component" value="Unassembled WGS sequence"/>
</dbReference>
<evidence type="ECO:0000256" key="6">
    <source>
        <dbReference type="ARBA" id="ARBA00022679"/>
    </source>
</evidence>
<dbReference type="NCBIfam" id="TIGR02946">
    <property type="entry name" value="acyl_WS_DGAT"/>
    <property type="match status" value="1"/>
</dbReference>
<dbReference type="InterPro" id="IPR014292">
    <property type="entry name" value="Acyl_transf_WS/DGAT"/>
</dbReference>